<dbReference type="STRING" id="33881.NS184_12425"/>
<comment type="caution">
    <text evidence="2">The sequence shown here is derived from an EMBL/GenBank/DDBJ whole genome shotgun (WGS) entry which is preliminary data.</text>
</comment>
<feature type="domain" description="DUF427" evidence="1">
    <location>
        <begin position="32"/>
        <end position="123"/>
    </location>
</feature>
<name>A0A175RN86_9MICO</name>
<dbReference type="RefSeq" id="WP_058726419.1">
    <property type="nucleotide sequence ID" value="NZ_LDQC01000069.1"/>
</dbReference>
<accession>A0A175RN86</accession>
<dbReference type="Gene3D" id="2.170.150.40">
    <property type="entry name" value="Domain of unknown function (DUF427)"/>
    <property type="match status" value="1"/>
</dbReference>
<proteinExistence type="predicted"/>
<dbReference type="PANTHER" id="PTHR43058">
    <property type="entry name" value="SLR0655 PROTEIN"/>
    <property type="match status" value="1"/>
</dbReference>
<dbReference type="Pfam" id="PF04248">
    <property type="entry name" value="NTP_transf_9"/>
    <property type="match status" value="1"/>
</dbReference>
<reference evidence="2 3" key="1">
    <citation type="journal article" date="2016" name="Front. Microbiol.">
        <title>Genomic Resource of Rice Seed Associated Bacteria.</title>
        <authorList>
            <person name="Midha S."/>
            <person name="Bansal K."/>
            <person name="Sharma S."/>
            <person name="Kumar N."/>
            <person name="Patil P.P."/>
            <person name="Chaudhry V."/>
            <person name="Patil P.B."/>
        </authorList>
    </citation>
    <scope>NUCLEOTIDE SEQUENCE [LARGE SCALE GENOMIC DNA]</scope>
    <source>
        <strain evidence="2 3">NS184</strain>
    </source>
</reference>
<evidence type="ECO:0000313" key="2">
    <source>
        <dbReference type="EMBL" id="KTR04249.1"/>
    </source>
</evidence>
<protein>
    <recommendedName>
        <fullName evidence="1">DUF427 domain-containing protein</fullName>
    </recommendedName>
</protein>
<dbReference type="OrthoDB" id="285364at2"/>
<evidence type="ECO:0000313" key="3">
    <source>
        <dbReference type="Proteomes" id="UP000078252"/>
    </source>
</evidence>
<organism evidence="2 3">
    <name type="scientific">Curtobacterium luteum</name>
    <dbReference type="NCBI Taxonomy" id="33881"/>
    <lineage>
        <taxon>Bacteria</taxon>
        <taxon>Bacillati</taxon>
        <taxon>Actinomycetota</taxon>
        <taxon>Actinomycetes</taxon>
        <taxon>Micrococcales</taxon>
        <taxon>Microbacteriaceae</taxon>
        <taxon>Curtobacterium</taxon>
    </lineage>
</organism>
<dbReference type="PANTHER" id="PTHR43058:SF1">
    <property type="entry name" value="DUF427 DOMAIN-CONTAINING PROTEIN"/>
    <property type="match status" value="1"/>
</dbReference>
<dbReference type="InterPro" id="IPR007361">
    <property type="entry name" value="DUF427"/>
</dbReference>
<sequence>MRRPQRIEPGPDQESVWDYPRPPAVEAVAKRVVVRLGGVVVADTTDAVRVLETSHPPVYYLPVADLAEGALVPAEGSSMCEFKGRARYFDVRGGGVVAPRAAWNYPSPEPGYEQLRDRVAIYPSAMDSCEVGGEVVQAQEGDFYGGWITSDIVGPFKGGAGTFGW</sequence>
<evidence type="ECO:0000259" key="1">
    <source>
        <dbReference type="Pfam" id="PF04248"/>
    </source>
</evidence>
<dbReference type="EMBL" id="LDQC01000069">
    <property type="protein sequence ID" value="KTR04249.1"/>
    <property type="molecule type" value="Genomic_DNA"/>
</dbReference>
<dbReference type="InterPro" id="IPR038694">
    <property type="entry name" value="DUF427_sf"/>
</dbReference>
<gene>
    <name evidence="2" type="ORF">NS184_12425</name>
</gene>
<dbReference type="Proteomes" id="UP000078252">
    <property type="component" value="Unassembled WGS sequence"/>
</dbReference>
<dbReference type="AlphaFoldDB" id="A0A175RN86"/>
<dbReference type="PATRIC" id="fig|33881.3.peg.2890"/>